<keyword evidence="1" id="KW-1185">Reference proteome</keyword>
<dbReference type="GeneID" id="128633498"/>
<reference evidence="2" key="2">
    <citation type="submission" date="2025-08" db="UniProtKB">
        <authorList>
            <consortium name="RefSeq"/>
        </authorList>
    </citation>
    <scope>IDENTIFICATION</scope>
    <source>
        <tissue evidence="2">Blood</tissue>
    </source>
</reference>
<proteinExistence type="predicted"/>
<dbReference type="AlphaFoldDB" id="A0A9F7TM21"/>
<evidence type="ECO:0000313" key="1">
    <source>
        <dbReference type="Proteomes" id="UP000221080"/>
    </source>
</evidence>
<reference evidence="1" key="1">
    <citation type="journal article" date="2016" name="Nat. Commun.">
        <title>The channel catfish genome sequence provides insights into the evolution of scale formation in teleosts.</title>
        <authorList>
            <person name="Liu Z."/>
            <person name="Liu S."/>
            <person name="Yao J."/>
            <person name="Bao L."/>
            <person name="Zhang J."/>
            <person name="Li Y."/>
            <person name="Jiang C."/>
            <person name="Sun L."/>
            <person name="Wang R."/>
            <person name="Zhang Y."/>
            <person name="Zhou T."/>
            <person name="Zeng Q."/>
            <person name="Fu Q."/>
            <person name="Gao S."/>
            <person name="Li N."/>
            <person name="Koren S."/>
            <person name="Jiang Y."/>
            <person name="Zimin A."/>
            <person name="Xu P."/>
            <person name="Phillippy A.M."/>
            <person name="Geng X."/>
            <person name="Song L."/>
            <person name="Sun F."/>
            <person name="Li C."/>
            <person name="Wang X."/>
            <person name="Chen A."/>
            <person name="Jin Y."/>
            <person name="Yuan Z."/>
            <person name="Yang Y."/>
            <person name="Tan S."/>
            <person name="Peatman E."/>
            <person name="Lu J."/>
            <person name="Qin Z."/>
            <person name="Dunham R."/>
            <person name="Li Z."/>
            <person name="Sonstegard T."/>
            <person name="Feng J."/>
            <person name="Danzmann R.G."/>
            <person name="Schroeder S."/>
            <person name="Scheffler B."/>
            <person name="Duke M.V."/>
            <person name="Ballard L."/>
            <person name="Kucuktas H."/>
            <person name="Kaltenboeck L."/>
            <person name="Liu H."/>
            <person name="Armbruster J."/>
            <person name="Xie Y."/>
            <person name="Kirby M.L."/>
            <person name="Tian Y."/>
            <person name="Flanagan M.E."/>
            <person name="Mu W."/>
            <person name="Waldbieser G.C."/>
        </authorList>
    </citation>
    <scope>NUCLEOTIDE SEQUENCE [LARGE SCALE GENOMIC DNA]</scope>
    <source>
        <strain evidence="1">SDA103</strain>
    </source>
</reference>
<dbReference type="RefSeq" id="XP_053538337.1">
    <property type="nucleotide sequence ID" value="XM_053682362.1"/>
</dbReference>
<evidence type="ECO:0000313" key="2">
    <source>
        <dbReference type="RefSeq" id="XP_053538337.1"/>
    </source>
</evidence>
<organism evidence="1 2">
    <name type="scientific">Ictalurus punctatus</name>
    <name type="common">Channel catfish</name>
    <name type="synonym">Silurus punctatus</name>
    <dbReference type="NCBI Taxonomy" id="7998"/>
    <lineage>
        <taxon>Eukaryota</taxon>
        <taxon>Metazoa</taxon>
        <taxon>Chordata</taxon>
        <taxon>Craniata</taxon>
        <taxon>Vertebrata</taxon>
        <taxon>Euteleostomi</taxon>
        <taxon>Actinopterygii</taxon>
        <taxon>Neopterygii</taxon>
        <taxon>Teleostei</taxon>
        <taxon>Ostariophysi</taxon>
        <taxon>Siluriformes</taxon>
        <taxon>Ictaluridae</taxon>
        <taxon>Ictalurus</taxon>
    </lineage>
</organism>
<name>A0A9F7TM21_ICTPU</name>
<sequence length="267" mass="29096">MARLNAPTQLITAGPEVRLHYTVCTTTSQLQCVLALAWKKKDTRSLCDWLALLSRRSSDWDALRGVPLRKSPQTTAPADRHRHRHRTETEISCAFSYPGDGQIIVISAKTGAPVVLHVSRDFCVPGIREKTMDEKSWGGNTPPGCDSYSAACLRGLSSQHPRCKPPAKHPVSCSPHSGLGYLPLVRSAVVLQRLSRVQLHSVVPAAAPSARAGDLRTSFHHIPQARVVMGEGSVPFSWSTVIGLNESEALWHAVHPSGGEENQKQTL</sequence>
<protein>
    <submittedName>
        <fullName evidence="2">Uncharacterized protein LOC128633498</fullName>
    </submittedName>
</protein>
<dbReference type="KEGG" id="ipu:128633498"/>
<dbReference type="Proteomes" id="UP000221080">
    <property type="component" value="Chromosome 8"/>
</dbReference>
<gene>
    <name evidence="2" type="primary">LOC128633498</name>
</gene>
<accession>A0A9F7TM21</accession>